<dbReference type="GO" id="GO:0003700">
    <property type="term" value="F:DNA-binding transcription factor activity"/>
    <property type="evidence" value="ECO:0007669"/>
    <property type="project" value="InterPro"/>
</dbReference>
<dbReference type="EnsemblPlants" id="KEH36605">
    <property type="protein sequence ID" value="KEH36605"/>
    <property type="gene ID" value="MTR_2g016220"/>
</dbReference>
<evidence type="ECO:0000256" key="2">
    <source>
        <dbReference type="ARBA" id="ARBA00023015"/>
    </source>
</evidence>
<dbReference type="GO" id="GO:0003677">
    <property type="term" value="F:DNA binding"/>
    <property type="evidence" value="ECO:0007669"/>
    <property type="project" value="UniProtKB-KW"/>
</dbReference>
<dbReference type="EMBL" id="PSQE01000002">
    <property type="protein sequence ID" value="RHN72096.1"/>
    <property type="molecule type" value="Genomic_DNA"/>
</dbReference>
<accession>A0A072VEK0</accession>
<evidence type="ECO:0000256" key="3">
    <source>
        <dbReference type="ARBA" id="ARBA00023163"/>
    </source>
</evidence>
<dbReference type="PANTHER" id="PTHR31314">
    <property type="entry name" value="MYB FAMILY TRANSCRIPTION FACTOR PHL7-LIKE"/>
    <property type="match status" value="1"/>
</dbReference>
<evidence type="ECO:0000313" key="6">
    <source>
        <dbReference type="EMBL" id="KEH36605.1"/>
    </source>
</evidence>
<keyword evidence="4" id="KW-0539">Nucleus</keyword>
<dbReference type="Proteomes" id="UP000002051">
    <property type="component" value="Chromosome 2"/>
</dbReference>
<dbReference type="Proteomes" id="UP000265566">
    <property type="component" value="Chromosome 2"/>
</dbReference>
<sequence>MSEEGHEIHNNYIQSEDLQLVEESDNSSGSSKKWSSFDLNEEATSEDNNHEATLEENENEKENIEGNSRSREGNNERRGKVRHYVRSKMPRLRWTPELHHSFLHAVERLGGLERATPKLVLQLMSVRGLNIGHVKSHLQFSFQMYRSKKLDEFGQVLCQTQRSTQEVGRSQKLDLSQHFKMGNGGIILSSSYNEQHHNPQYFPTLLKPCPSFSLSRNYSHTNSSHHDDSRHQHWHFNHQPFKFAPVTPTQFLEEKNWSPFEIMNNIHQPEFKRLLSNVTSKTWSKPIEKVEWNNTSSSITNNTEYLLKSKEPCTSSTSLLLQFEAPFRIKLNQEKVHKDEKRLLPDLQLGLSHIYGNNDGKIDHCRETKEISTKLSLS</sequence>
<dbReference type="AlphaFoldDB" id="A0A072VEK0"/>
<organism evidence="6 9">
    <name type="scientific">Medicago truncatula</name>
    <name type="common">Barrel medic</name>
    <name type="synonym">Medicago tribuloides</name>
    <dbReference type="NCBI Taxonomy" id="3880"/>
    <lineage>
        <taxon>Eukaryota</taxon>
        <taxon>Viridiplantae</taxon>
        <taxon>Streptophyta</taxon>
        <taxon>Embryophyta</taxon>
        <taxon>Tracheophyta</taxon>
        <taxon>Spermatophyta</taxon>
        <taxon>Magnoliopsida</taxon>
        <taxon>eudicotyledons</taxon>
        <taxon>Gunneridae</taxon>
        <taxon>Pentapetalae</taxon>
        <taxon>rosids</taxon>
        <taxon>fabids</taxon>
        <taxon>Fabales</taxon>
        <taxon>Fabaceae</taxon>
        <taxon>Papilionoideae</taxon>
        <taxon>50 kb inversion clade</taxon>
        <taxon>NPAAA clade</taxon>
        <taxon>Hologalegina</taxon>
        <taxon>IRL clade</taxon>
        <taxon>Trifolieae</taxon>
        <taxon>Medicago</taxon>
    </lineage>
</organism>
<dbReference type="InterPro" id="IPR006447">
    <property type="entry name" value="Myb_dom_plants"/>
</dbReference>
<evidence type="ECO:0000313" key="7">
    <source>
        <dbReference type="EMBL" id="RHN72096.1"/>
    </source>
</evidence>
<reference evidence="6 9" key="1">
    <citation type="journal article" date="2011" name="Nature">
        <title>The Medicago genome provides insight into the evolution of rhizobial symbioses.</title>
        <authorList>
            <person name="Young N.D."/>
            <person name="Debelle F."/>
            <person name="Oldroyd G.E."/>
            <person name="Geurts R."/>
            <person name="Cannon S.B."/>
            <person name="Udvardi M.K."/>
            <person name="Benedito V.A."/>
            <person name="Mayer K.F."/>
            <person name="Gouzy J."/>
            <person name="Schoof H."/>
            <person name="Van de Peer Y."/>
            <person name="Proost S."/>
            <person name="Cook D.R."/>
            <person name="Meyers B.C."/>
            <person name="Spannagl M."/>
            <person name="Cheung F."/>
            <person name="De Mita S."/>
            <person name="Krishnakumar V."/>
            <person name="Gundlach H."/>
            <person name="Zhou S."/>
            <person name="Mudge J."/>
            <person name="Bharti A.K."/>
            <person name="Murray J.D."/>
            <person name="Naoumkina M.A."/>
            <person name="Rosen B."/>
            <person name="Silverstein K.A."/>
            <person name="Tang H."/>
            <person name="Rombauts S."/>
            <person name="Zhao P.X."/>
            <person name="Zhou P."/>
            <person name="Barbe V."/>
            <person name="Bardou P."/>
            <person name="Bechner M."/>
            <person name="Bellec A."/>
            <person name="Berger A."/>
            <person name="Berges H."/>
            <person name="Bidwell S."/>
            <person name="Bisseling T."/>
            <person name="Choisne N."/>
            <person name="Couloux A."/>
            <person name="Denny R."/>
            <person name="Deshpande S."/>
            <person name="Dai X."/>
            <person name="Doyle J.J."/>
            <person name="Dudez A.M."/>
            <person name="Farmer A.D."/>
            <person name="Fouteau S."/>
            <person name="Franken C."/>
            <person name="Gibelin C."/>
            <person name="Gish J."/>
            <person name="Goldstein S."/>
            <person name="Gonzalez A.J."/>
            <person name="Green P.J."/>
            <person name="Hallab A."/>
            <person name="Hartog M."/>
            <person name="Hua A."/>
            <person name="Humphray S.J."/>
            <person name="Jeong D.H."/>
            <person name="Jing Y."/>
            <person name="Jocker A."/>
            <person name="Kenton S.M."/>
            <person name="Kim D.J."/>
            <person name="Klee K."/>
            <person name="Lai H."/>
            <person name="Lang C."/>
            <person name="Lin S."/>
            <person name="Macmil S.L."/>
            <person name="Magdelenat G."/>
            <person name="Matthews L."/>
            <person name="McCorrison J."/>
            <person name="Monaghan E.L."/>
            <person name="Mun J.H."/>
            <person name="Najar F.Z."/>
            <person name="Nicholson C."/>
            <person name="Noirot C."/>
            <person name="O'Bleness M."/>
            <person name="Paule C.R."/>
            <person name="Poulain J."/>
            <person name="Prion F."/>
            <person name="Qin B."/>
            <person name="Qu C."/>
            <person name="Retzel E.F."/>
            <person name="Riddle C."/>
            <person name="Sallet E."/>
            <person name="Samain S."/>
            <person name="Samson N."/>
            <person name="Sanders I."/>
            <person name="Saurat O."/>
            <person name="Scarpelli C."/>
            <person name="Schiex T."/>
            <person name="Segurens B."/>
            <person name="Severin A.J."/>
            <person name="Sherrier D.J."/>
            <person name="Shi R."/>
            <person name="Sims S."/>
            <person name="Singer S.R."/>
            <person name="Sinharoy S."/>
            <person name="Sterck L."/>
            <person name="Viollet A."/>
            <person name="Wang B.B."/>
            <person name="Wang K."/>
            <person name="Wang M."/>
            <person name="Wang X."/>
            <person name="Warfsmann J."/>
            <person name="Weissenbach J."/>
            <person name="White D.D."/>
            <person name="White J.D."/>
            <person name="Wiley G.B."/>
            <person name="Wincker P."/>
            <person name="Xing Y."/>
            <person name="Yang L."/>
            <person name="Yao Z."/>
            <person name="Ying F."/>
            <person name="Zhai J."/>
            <person name="Zhou L."/>
            <person name="Zuber A."/>
            <person name="Denarie J."/>
            <person name="Dixon R.A."/>
            <person name="May G.D."/>
            <person name="Schwartz D.C."/>
            <person name="Rogers J."/>
            <person name="Quetier F."/>
            <person name="Town C.D."/>
            <person name="Roe B.A."/>
        </authorList>
    </citation>
    <scope>NUCLEOTIDE SEQUENCE [LARGE SCALE GENOMIC DNA]</scope>
    <source>
        <strain evidence="6">A17</strain>
        <strain evidence="8 9">cv. Jemalong A17</strain>
    </source>
</reference>
<dbReference type="ExpressionAtlas" id="A0A072VEK0">
    <property type="expression patterns" value="differential"/>
</dbReference>
<dbReference type="GO" id="GO:0005634">
    <property type="term" value="C:nucleus"/>
    <property type="evidence" value="ECO:0007669"/>
    <property type="project" value="UniProtKB-SubCell"/>
</dbReference>
<protein>
    <submittedName>
        <fullName evidence="6">Myb-like DNA-binding domain, shaqkyf class protein</fullName>
    </submittedName>
    <submittedName>
        <fullName evidence="7">Putative transcription factor MYB-HB-like family</fullName>
    </submittedName>
</protein>
<name>A0A072VEK0_MEDTR</name>
<keyword evidence="3" id="KW-0804">Transcription</keyword>
<feature type="compositionally biased region" description="Low complexity" evidence="5">
    <location>
        <begin position="26"/>
        <end position="36"/>
    </location>
</feature>
<dbReference type="KEGG" id="mtr:25485972"/>
<dbReference type="Gramene" id="rna7769">
    <property type="protein sequence ID" value="RHN72096.1"/>
    <property type="gene ID" value="gene7769"/>
</dbReference>
<keyword evidence="2" id="KW-0805">Transcription regulation</keyword>
<evidence type="ECO:0000256" key="1">
    <source>
        <dbReference type="ARBA" id="ARBA00004123"/>
    </source>
</evidence>
<proteinExistence type="predicted"/>
<evidence type="ECO:0000256" key="4">
    <source>
        <dbReference type="ARBA" id="ARBA00023242"/>
    </source>
</evidence>
<dbReference type="HOGENOM" id="CLU_046492_1_0_1"/>
<feature type="compositionally biased region" description="Basic and acidic residues" evidence="5">
    <location>
        <begin position="60"/>
        <end position="78"/>
    </location>
</feature>
<dbReference type="InterPro" id="IPR009057">
    <property type="entry name" value="Homeodomain-like_sf"/>
</dbReference>
<dbReference type="SUPFAM" id="SSF46689">
    <property type="entry name" value="Homeodomain-like"/>
    <property type="match status" value="1"/>
</dbReference>
<dbReference type="Gene3D" id="1.10.10.60">
    <property type="entry name" value="Homeodomain-like"/>
    <property type="match status" value="1"/>
</dbReference>
<evidence type="ECO:0000256" key="5">
    <source>
        <dbReference type="SAM" id="MobiDB-lite"/>
    </source>
</evidence>
<reference evidence="7" key="4">
    <citation type="journal article" date="2018" name="Nat. Plants">
        <title>Whole-genome landscape of Medicago truncatula symbiotic genes.</title>
        <authorList>
            <person name="Pecrix Y."/>
            <person name="Gamas P."/>
            <person name="Carrere S."/>
        </authorList>
    </citation>
    <scope>NUCLEOTIDE SEQUENCE</scope>
    <source>
        <tissue evidence="7">Leaves</tissue>
    </source>
</reference>
<dbReference type="EMBL" id="CM001218">
    <property type="protein sequence ID" value="KEH36605.1"/>
    <property type="molecule type" value="Genomic_DNA"/>
</dbReference>
<keyword evidence="9" id="KW-1185">Reference proteome</keyword>
<feature type="region of interest" description="Disordered" evidence="5">
    <location>
        <begin position="1"/>
        <end position="83"/>
    </location>
</feature>
<evidence type="ECO:0000313" key="8">
    <source>
        <dbReference type="EnsemblPlants" id="KEH36605"/>
    </source>
</evidence>
<keyword evidence="6" id="KW-0238">DNA-binding</keyword>
<reference evidence="6 9" key="2">
    <citation type="journal article" date="2014" name="BMC Genomics">
        <title>An improved genome release (version Mt4.0) for the model legume Medicago truncatula.</title>
        <authorList>
            <person name="Tang H."/>
            <person name="Krishnakumar V."/>
            <person name="Bidwell S."/>
            <person name="Rosen B."/>
            <person name="Chan A."/>
            <person name="Zhou S."/>
            <person name="Gentzbittel L."/>
            <person name="Childs K.L."/>
            <person name="Yandell M."/>
            <person name="Gundlach H."/>
            <person name="Mayer K.F."/>
            <person name="Schwartz D.C."/>
            <person name="Town C.D."/>
        </authorList>
    </citation>
    <scope>GENOME REANNOTATION</scope>
    <source>
        <strain evidence="6">A17</strain>
        <strain evidence="8 9">cv. Jemalong A17</strain>
    </source>
</reference>
<gene>
    <name evidence="8" type="primary">25485972</name>
    <name evidence="6" type="ordered locus">MTR_2g016220</name>
    <name evidence="7" type="ORF">MtrunA17_Chr2g0283951</name>
</gene>
<dbReference type="NCBIfam" id="TIGR01557">
    <property type="entry name" value="myb_SHAQKYF"/>
    <property type="match status" value="1"/>
</dbReference>
<dbReference type="InterPro" id="IPR046955">
    <property type="entry name" value="PHR1-like"/>
</dbReference>
<dbReference type="OrthoDB" id="551907at2759"/>
<dbReference type="PANTHER" id="PTHR31314:SF174">
    <property type="entry name" value="OS02G0241200 PROTEIN"/>
    <property type="match status" value="1"/>
</dbReference>
<evidence type="ECO:0000313" key="9">
    <source>
        <dbReference type="Proteomes" id="UP000002051"/>
    </source>
</evidence>
<comment type="subcellular location">
    <subcellularLocation>
        <location evidence="1">Nucleus</location>
    </subcellularLocation>
</comment>
<reference evidence="8" key="3">
    <citation type="submission" date="2015-04" db="UniProtKB">
        <authorList>
            <consortium name="EnsemblPlants"/>
        </authorList>
    </citation>
    <scope>IDENTIFICATION</scope>
    <source>
        <strain evidence="8">cv. Jemalong A17</strain>
    </source>
</reference>
<dbReference type="STRING" id="3880.A0A072VEK0"/>